<name>A0A392T425_9FABA</name>
<sequence>RLAPRRAAPRALSLFKAVLATASCAARQVGCASRKALFTG</sequence>
<keyword evidence="1" id="KW-0732">Signal</keyword>
<evidence type="ECO:0000313" key="3">
    <source>
        <dbReference type="Proteomes" id="UP000265520"/>
    </source>
</evidence>
<feature type="chain" id="PRO_5017467598" evidence="1">
    <location>
        <begin position="21"/>
        <end position="40"/>
    </location>
</feature>
<reference evidence="2 3" key="1">
    <citation type="journal article" date="2018" name="Front. Plant Sci.">
        <title>Red Clover (Trifolium pratense) and Zigzag Clover (T. medium) - A Picture of Genomic Similarities and Differences.</title>
        <authorList>
            <person name="Dluhosova J."/>
            <person name="Istvanek J."/>
            <person name="Nedelnik J."/>
            <person name="Repkova J."/>
        </authorList>
    </citation>
    <scope>NUCLEOTIDE SEQUENCE [LARGE SCALE GENOMIC DNA]</scope>
    <source>
        <strain evidence="3">cv. 10/8</strain>
        <tissue evidence="2">Leaf</tissue>
    </source>
</reference>
<evidence type="ECO:0000313" key="2">
    <source>
        <dbReference type="EMBL" id="MCI55137.1"/>
    </source>
</evidence>
<comment type="caution">
    <text evidence="2">The sequence shown here is derived from an EMBL/GenBank/DDBJ whole genome shotgun (WGS) entry which is preliminary data.</text>
</comment>
<proteinExistence type="predicted"/>
<keyword evidence="3" id="KW-1185">Reference proteome</keyword>
<protein>
    <submittedName>
        <fullName evidence="2">Uncharacterized protein</fullName>
    </submittedName>
</protein>
<dbReference type="EMBL" id="LXQA010491331">
    <property type="protein sequence ID" value="MCI55137.1"/>
    <property type="molecule type" value="Genomic_DNA"/>
</dbReference>
<accession>A0A392T425</accession>
<feature type="non-terminal residue" evidence="2">
    <location>
        <position position="1"/>
    </location>
</feature>
<dbReference type="Proteomes" id="UP000265520">
    <property type="component" value="Unassembled WGS sequence"/>
</dbReference>
<organism evidence="2 3">
    <name type="scientific">Trifolium medium</name>
    <dbReference type="NCBI Taxonomy" id="97028"/>
    <lineage>
        <taxon>Eukaryota</taxon>
        <taxon>Viridiplantae</taxon>
        <taxon>Streptophyta</taxon>
        <taxon>Embryophyta</taxon>
        <taxon>Tracheophyta</taxon>
        <taxon>Spermatophyta</taxon>
        <taxon>Magnoliopsida</taxon>
        <taxon>eudicotyledons</taxon>
        <taxon>Gunneridae</taxon>
        <taxon>Pentapetalae</taxon>
        <taxon>rosids</taxon>
        <taxon>fabids</taxon>
        <taxon>Fabales</taxon>
        <taxon>Fabaceae</taxon>
        <taxon>Papilionoideae</taxon>
        <taxon>50 kb inversion clade</taxon>
        <taxon>NPAAA clade</taxon>
        <taxon>Hologalegina</taxon>
        <taxon>IRL clade</taxon>
        <taxon>Trifolieae</taxon>
        <taxon>Trifolium</taxon>
    </lineage>
</organism>
<dbReference type="AlphaFoldDB" id="A0A392T425"/>
<evidence type="ECO:0000256" key="1">
    <source>
        <dbReference type="SAM" id="SignalP"/>
    </source>
</evidence>
<feature type="signal peptide" evidence="1">
    <location>
        <begin position="1"/>
        <end position="20"/>
    </location>
</feature>